<keyword evidence="3" id="KW-0949">S-adenosyl-L-methionine</keyword>
<organism evidence="5 6">
    <name type="scientific">Grifola frondosa</name>
    <name type="common">Maitake</name>
    <name type="synonym">Polyporus frondosus</name>
    <dbReference type="NCBI Taxonomy" id="5627"/>
    <lineage>
        <taxon>Eukaryota</taxon>
        <taxon>Fungi</taxon>
        <taxon>Dikarya</taxon>
        <taxon>Basidiomycota</taxon>
        <taxon>Agaricomycotina</taxon>
        <taxon>Agaricomycetes</taxon>
        <taxon>Polyporales</taxon>
        <taxon>Grifolaceae</taxon>
        <taxon>Grifola</taxon>
    </lineage>
</organism>
<dbReference type="SUPFAM" id="SSF82199">
    <property type="entry name" value="SET domain"/>
    <property type="match status" value="1"/>
</dbReference>
<dbReference type="InterPro" id="IPR046341">
    <property type="entry name" value="SET_dom_sf"/>
</dbReference>
<keyword evidence="2 5" id="KW-0808">Transferase</keyword>
<dbReference type="Proteomes" id="UP000092993">
    <property type="component" value="Unassembled WGS sequence"/>
</dbReference>
<feature type="compositionally biased region" description="Basic and acidic residues" evidence="4">
    <location>
        <begin position="345"/>
        <end position="355"/>
    </location>
</feature>
<dbReference type="GO" id="GO:0016279">
    <property type="term" value="F:protein-lysine N-methyltransferase activity"/>
    <property type="evidence" value="ECO:0007669"/>
    <property type="project" value="TreeGrafter"/>
</dbReference>
<keyword evidence="1 5" id="KW-0489">Methyltransferase</keyword>
<dbReference type="GO" id="GO:0005634">
    <property type="term" value="C:nucleus"/>
    <property type="evidence" value="ECO:0007669"/>
    <property type="project" value="TreeGrafter"/>
</dbReference>
<dbReference type="InterPro" id="IPR036464">
    <property type="entry name" value="Rubisco_LSMT_subst-bd_sf"/>
</dbReference>
<feature type="region of interest" description="Disordered" evidence="4">
    <location>
        <begin position="334"/>
        <end position="355"/>
    </location>
</feature>
<dbReference type="InterPro" id="IPR050600">
    <property type="entry name" value="SETD3_SETD6_MTase"/>
</dbReference>
<reference evidence="5 6" key="1">
    <citation type="submission" date="2016-03" db="EMBL/GenBank/DDBJ databases">
        <title>Whole genome sequencing of Grifola frondosa 9006-11.</title>
        <authorList>
            <person name="Min B."/>
            <person name="Park H."/>
            <person name="Kim J.-G."/>
            <person name="Cho H."/>
            <person name="Oh Y.-L."/>
            <person name="Kong W.-S."/>
            <person name="Choi I.-G."/>
        </authorList>
    </citation>
    <scope>NUCLEOTIDE SEQUENCE [LARGE SCALE GENOMIC DNA]</scope>
    <source>
        <strain evidence="5 6">9006-11</strain>
    </source>
</reference>
<evidence type="ECO:0000256" key="4">
    <source>
        <dbReference type="SAM" id="MobiDB-lite"/>
    </source>
</evidence>
<proteinExistence type="predicted"/>
<dbReference type="OMA" id="RVDWWLE"/>
<evidence type="ECO:0000256" key="3">
    <source>
        <dbReference type="ARBA" id="ARBA00022691"/>
    </source>
</evidence>
<name>A0A1C7M2X1_GRIFR</name>
<keyword evidence="6" id="KW-1185">Reference proteome</keyword>
<dbReference type="OrthoDB" id="341421at2759"/>
<protein>
    <submittedName>
        <fullName evidence="5">N-lysine methyltransferase setd6</fullName>
    </submittedName>
</protein>
<comment type="caution">
    <text evidence="5">The sequence shown here is derived from an EMBL/GenBank/DDBJ whole genome shotgun (WGS) entry which is preliminary data.</text>
</comment>
<dbReference type="EMBL" id="LUGG01000013">
    <property type="protein sequence ID" value="OBZ70756.1"/>
    <property type="molecule type" value="Genomic_DNA"/>
</dbReference>
<dbReference type="GO" id="GO:0032259">
    <property type="term" value="P:methylation"/>
    <property type="evidence" value="ECO:0007669"/>
    <property type="project" value="UniProtKB-KW"/>
</dbReference>
<dbReference type="Gene3D" id="3.90.1420.10">
    <property type="entry name" value="Rubisco LSMT, substrate-binding domain"/>
    <property type="match status" value="1"/>
</dbReference>
<evidence type="ECO:0000313" key="6">
    <source>
        <dbReference type="Proteomes" id="UP000092993"/>
    </source>
</evidence>
<accession>A0A1C7M2X1</accession>
<dbReference type="AlphaFoldDB" id="A0A1C7M2X1"/>
<dbReference type="STRING" id="5627.A0A1C7M2X1"/>
<dbReference type="Gene3D" id="3.90.1410.10">
    <property type="entry name" value="set domain protein methyltransferase, domain 1"/>
    <property type="match status" value="1"/>
</dbReference>
<sequence length="355" mass="40086">MSEPHADFISWFHSQNGVVDTTSVGLTYFPGHGRGAIALQDIPEGHTLFSIPRQLTLSTRTSALPRLLGEKCWTQFGLGNGWVGLILCMMWEESRGSTSPWYGYLACLPTTFDTPMFWSEEELQELQGTAVVEKIGKKEAEQDYYEKLIPAIQSRPDLFPANSSQYYSLERYHLMGSRILSRSFNVEQWKGEESEDNEDEHANANASDLMDVDGEQEPEATIEGPPVLNWTLGITRFESENAKLFHEEHHLKMLSTKPIKAGEQIGNPEDVVELRADLVVAIASQSTKVDVQERVEWWLEIADDDAFVMGTDCELPEELISFLRLLFLSHEEWEKTRSKSKLPKAKVDARAGDGS</sequence>
<evidence type="ECO:0000256" key="1">
    <source>
        <dbReference type="ARBA" id="ARBA00022603"/>
    </source>
</evidence>
<dbReference type="PANTHER" id="PTHR13271:SF34">
    <property type="entry name" value="N-LYSINE METHYLTRANSFERASE SETD6"/>
    <property type="match status" value="1"/>
</dbReference>
<evidence type="ECO:0000256" key="2">
    <source>
        <dbReference type="ARBA" id="ARBA00022679"/>
    </source>
</evidence>
<evidence type="ECO:0000313" key="5">
    <source>
        <dbReference type="EMBL" id="OBZ70756.1"/>
    </source>
</evidence>
<gene>
    <name evidence="5" type="primary">setd6</name>
    <name evidence="5" type="ORF">A0H81_09282</name>
</gene>
<dbReference type="PANTHER" id="PTHR13271">
    <property type="entry name" value="UNCHARACTERIZED PUTATIVE METHYLTRANSFERASE"/>
    <property type="match status" value="1"/>
</dbReference>